<dbReference type="Gene3D" id="3.40.50.300">
    <property type="entry name" value="P-loop containing nucleotide triphosphate hydrolases"/>
    <property type="match status" value="1"/>
</dbReference>
<proteinExistence type="predicted"/>
<dbReference type="InterPro" id="IPR041682">
    <property type="entry name" value="AAA_14"/>
</dbReference>
<dbReference type="SMART" id="SM00382">
    <property type="entry name" value="AAA"/>
    <property type="match status" value="1"/>
</dbReference>
<dbReference type="InterPro" id="IPR027417">
    <property type="entry name" value="P-loop_NTPase"/>
</dbReference>
<dbReference type="PANTHER" id="PTHR43566">
    <property type="entry name" value="CONSERVED PROTEIN"/>
    <property type="match status" value="1"/>
</dbReference>
<comment type="caution">
    <text evidence="2">The sequence shown here is derived from an EMBL/GenBank/DDBJ whole genome shotgun (WGS) entry which is preliminary data.</text>
</comment>
<dbReference type="SUPFAM" id="SSF52540">
    <property type="entry name" value="P-loop containing nucleoside triphosphate hydrolases"/>
    <property type="match status" value="1"/>
</dbReference>
<dbReference type="Pfam" id="PF13635">
    <property type="entry name" value="DUF4143"/>
    <property type="match status" value="1"/>
</dbReference>
<dbReference type="InterPro" id="IPR003593">
    <property type="entry name" value="AAA+_ATPase"/>
</dbReference>
<evidence type="ECO:0000259" key="1">
    <source>
        <dbReference type="SMART" id="SM00382"/>
    </source>
</evidence>
<protein>
    <submittedName>
        <fullName evidence="2">ATPase</fullName>
    </submittedName>
</protein>
<dbReference type="STRING" id="1524460.IX84_01085"/>
<evidence type="ECO:0000313" key="2">
    <source>
        <dbReference type="EMBL" id="KGE89660.1"/>
    </source>
</evidence>
<evidence type="ECO:0000313" key="3">
    <source>
        <dbReference type="Proteomes" id="UP000029736"/>
    </source>
</evidence>
<feature type="domain" description="AAA+ ATPase" evidence="1">
    <location>
        <begin position="18"/>
        <end position="140"/>
    </location>
</feature>
<keyword evidence="3" id="KW-1185">Reference proteome</keyword>
<reference evidence="2 3" key="1">
    <citation type="journal article" date="2014" name="Int. J. Syst. Evol. Microbiol.">
        <title>Phaeodactylibacter xiamenensis gen. nov., sp. nov., a member of the family Saprospiraceae isolated from the marine alga Phaeodactylum tricornutum.</title>
        <authorList>
            <person name="Chen Z.Jr."/>
            <person name="Lei X."/>
            <person name="Lai Q."/>
            <person name="Li Y."/>
            <person name="Zhang B."/>
            <person name="Zhang J."/>
            <person name="Zhang H."/>
            <person name="Yang L."/>
            <person name="Zheng W."/>
            <person name="Tian Y."/>
            <person name="Yu Z."/>
            <person name="Xu H.Jr."/>
            <person name="Zheng T."/>
        </authorList>
    </citation>
    <scope>NUCLEOTIDE SEQUENCE [LARGE SCALE GENOMIC DNA]</scope>
    <source>
        <strain evidence="2 3">KD52</strain>
    </source>
</reference>
<dbReference type="Proteomes" id="UP000029736">
    <property type="component" value="Unassembled WGS sequence"/>
</dbReference>
<sequence length="379" mass="44188">MDFIPRFTEVQIKEYLRPNKVVVLLGPRRVGKTVLIQKILSEATEPYVLLNGEDIATKELFERRSVKALAQILEGKKFLVIDEAQKIPDIGNAIKLMIDEIAGLKVLITGSSAFDVENYTGEPLTGRKMTFKLFGISEGEIAKKESIRERKDGLYQRLIYGNYPELLQLDTIKEKHLYLRELLNSYLLKDILTFETIRNSDKIIDLLRLVAFQVGGEVSIPELSNSLQISRNTVEKYLDLLTKVFILYKTGGFSRNLRKEVNKSHRYYFLDNGIRNILAGNLNPVNMRNDMGILWENYMIAERIKYQHYNDLLVYNYFWRTYDQQEIDWIEDRGGALYGYEFKWSPRKKTKAPGGWKNAYPDATYQVINPDNYQDWLLH</sequence>
<dbReference type="AlphaFoldDB" id="A0A098SBZ2"/>
<gene>
    <name evidence="2" type="ORF">IX84_01085</name>
</gene>
<accession>A0A098SBZ2</accession>
<dbReference type="InterPro" id="IPR025420">
    <property type="entry name" value="DUF4143"/>
</dbReference>
<dbReference type="RefSeq" id="WP_044215821.1">
    <property type="nucleotide sequence ID" value="NZ_JBKAGJ010000005.1"/>
</dbReference>
<dbReference type="PANTHER" id="PTHR43566:SF1">
    <property type="entry name" value="AAA+ ATPASE DOMAIN-CONTAINING PROTEIN"/>
    <property type="match status" value="1"/>
</dbReference>
<dbReference type="OrthoDB" id="9778168at2"/>
<dbReference type="EMBL" id="JPOS01000003">
    <property type="protein sequence ID" value="KGE89660.1"/>
    <property type="molecule type" value="Genomic_DNA"/>
</dbReference>
<name>A0A098SBZ2_9BACT</name>
<dbReference type="Pfam" id="PF13173">
    <property type="entry name" value="AAA_14"/>
    <property type="match status" value="1"/>
</dbReference>
<organism evidence="2 3">
    <name type="scientific">Phaeodactylibacter xiamenensis</name>
    <dbReference type="NCBI Taxonomy" id="1524460"/>
    <lineage>
        <taxon>Bacteria</taxon>
        <taxon>Pseudomonadati</taxon>
        <taxon>Bacteroidota</taxon>
        <taxon>Saprospiria</taxon>
        <taxon>Saprospirales</taxon>
        <taxon>Haliscomenobacteraceae</taxon>
        <taxon>Phaeodactylibacter</taxon>
    </lineage>
</organism>